<evidence type="ECO:0000256" key="1">
    <source>
        <dbReference type="SAM" id="MobiDB-lite"/>
    </source>
</evidence>
<dbReference type="Gramene" id="Bo1g021490.1">
    <property type="protein sequence ID" value="Bo1g021490.1"/>
    <property type="gene ID" value="Bo1g021490"/>
</dbReference>
<reference evidence="2 3" key="1">
    <citation type="journal article" date="2014" name="Genome Biol.">
        <title>Transcriptome and methylome profiling reveals relics of genome dominance in the mesopolyploid Brassica oleracea.</title>
        <authorList>
            <person name="Parkin I.A."/>
            <person name="Koh C."/>
            <person name="Tang H."/>
            <person name="Robinson S.J."/>
            <person name="Kagale S."/>
            <person name="Clarke W.E."/>
            <person name="Town C.D."/>
            <person name="Nixon J."/>
            <person name="Krishnakumar V."/>
            <person name="Bidwell S.L."/>
            <person name="Denoeud F."/>
            <person name="Belcram H."/>
            <person name="Links M.G."/>
            <person name="Just J."/>
            <person name="Clarke C."/>
            <person name="Bender T."/>
            <person name="Huebert T."/>
            <person name="Mason A.S."/>
            <person name="Pires J.C."/>
            <person name="Barker G."/>
            <person name="Moore J."/>
            <person name="Walley P.G."/>
            <person name="Manoli S."/>
            <person name="Batley J."/>
            <person name="Edwards D."/>
            <person name="Nelson M.N."/>
            <person name="Wang X."/>
            <person name="Paterson A.H."/>
            <person name="King G."/>
            <person name="Bancroft I."/>
            <person name="Chalhoub B."/>
            <person name="Sharpe A.G."/>
        </authorList>
    </citation>
    <scope>NUCLEOTIDE SEQUENCE</scope>
    <source>
        <strain evidence="2 3">cv. TO1000</strain>
    </source>
</reference>
<reference evidence="2" key="2">
    <citation type="submission" date="2015-03" db="UniProtKB">
        <authorList>
            <consortium name="EnsemblPlants"/>
        </authorList>
    </citation>
    <scope>IDENTIFICATION</scope>
</reference>
<dbReference type="AlphaFoldDB" id="A0A0D3A4C9"/>
<dbReference type="Proteomes" id="UP000032141">
    <property type="component" value="Chromosome C1"/>
</dbReference>
<dbReference type="EnsemblPlants" id="Bo1g021490.1">
    <property type="protein sequence ID" value="Bo1g021490.1"/>
    <property type="gene ID" value="Bo1g021490"/>
</dbReference>
<proteinExistence type="predicted"/>
<dbReference type="OMA" id="MKCSISY"/>
<evidence type="ECO:0000313" key="3">
    <source>
        <dbReference type="Proteomes" id="UP000032141"/>
    </source>
</evidence>
<sequence length="203" mass="23426">MMCMYRCVHINILRRTEKSDSTPITSYHIASTLNSLMATKFIILAQVHRSKISISTRKPRKRNENKPRPSKSISENMFNNAFPGKTRTEIYYNDLKKSDPLANALLFMEDQPVKEEETSQQEHGELYNLNRKDGKSVIATENGDLRREVAQISLFWYMKCSISYILRKARAFYNEFSCDACVGSSTMVVVDPYFSVPVLPYNN</sequence>
<dbReference type="STRING" id="109376.A0A0D3A4C9"/>
<protein>
    <submittedName>
        <fullName evidence="2">Uncharacterized protein</fullName>
    </submittedName>
</protein>
<keyword evidence="3" id="KW-1185">Reference proteome</keyword>
<dbReference type="HOGENOM" id="CLU_1596814_0_0_1"/>
<evidence type="ECO:0000313" key="2">
    <source>
        <dbReference type="EnsemblPlants" id="Bo1g021490.1"/>
    </source>
</evidence>
<accession>A0A0D3A4C9</accession>
<organism evidence="2 3">
    <name type="scientific">Brassica oleracea var. oleracea</name>
    <dbReference type="NCBI Taxonomy" id="109376"/>
    <lineage>
        <taxon>Eukaryota</taxon>
        <taxon>Viridiplantae</taxon>
        <taxon>Streptophyta</taxon>
        <taxon>Embryophyta</taxon>
        <taxon>Tracheophyta</taxon>
        <taxon>Spermatophyta</taxon>
        <taxon>Magnoliopsida</taxon>
        <taxon>eudicotyledons</taxon>
        <taxon>Gunneridae</taxon>
        <taxon>Pentapetalae</taxon>
        <taxon>rosids</taxon>
        <taxon>malvids</taxon>
        <taxon>Brassicales</taxon>
        <taxon>Brassicaceae</taxon>
        <taxon>Brassiceae</taxon>
        <taxon>Brassica</taxon>
    </lineage>
</organism>
<feature type="region of interest" description="Disordered" evidence="1">
    <location>
        <begin position="53"/>
        <end position="78"/>
    </location>
</feature>
<name>A0A0D3A4C9_BRAOL</name>